<evidence type="ECO:0008006" key="3">
    <source>
        <dbReference type="Google" id="ProtNLM"/>
    </source>
</evidence>
<protein>
    <recommendedName>
        <fullName evidence="3">BTB domain-containing protein</fullName>
    </recommendedName>
</protein>
<dbReference type="Proteomes" id="UP000184073">
    <property type="component" value="Unassembled WGS sequence"/>
</dbReference>
<dbReference type="EMBL" id="KV878132">
    <property type="protein sequence ID" value="OJJ05229.1"/>
    <property type="molecule type" value="Genomic_DNA"/>
</dbReference>
<evidence type="ECO:0000313" key="1">
    <source>
        <dbReference type="EMBL" id="OJJ05229.1"/>
    </source>
</evidence>
<organism evidence="1 2">
    <name type="scientific">Aspergillus versicolor CBS 583.65</name>
    <dbReference type="NCBI Taxonomy" id="1036611"/>
    <lineage>
        <taxon>Eukaryota</taxon>
        <taxon>Fungi</taxon>
        <taxon>Dikarya</taxon>
        <taxon>Ascomycota</taxon>
        <taxon>Pezizomycotina</taxon>
        <taxon>Eurotiomycetes</taxon>
        <taxon>Eurotiomycetidae</taxon>
        <taxon>Eurotiales</taxon>
        <taxon>Aspergillaceae</taxon>
        <taxon>Aspergillus</taxon>
        <taxon>Aspergillus subgen. Nidulantes</taxon>
    </lineage>
</organism>
<gene>
    <name evidence="1" type="ORF">ASPVEDRAFT_837099</name>
</gene>
<name>A0A1L9PUK3_ASPVE</name>
<keyword evidence="2" id="KW-1185">Reference proteome</keyword>
<dbReference type="STRING" id="1036611.A0A1L9PUK3"/>
<reference evidence="2" key="1">
    <citation type="journal article" date="2017" name="Genome Biol.">
        <title>Comparative genomics reveals high biological diversity and specific adaptations in the industrially and medically important fungal genus Aspergillus.</title>
        <authorList>
            <person name="de Vries R.P."/>
            <person name="Riley R."/>
            <person name="Wiebenga A."/>
            <person name="Aguilar-Osorio G."/>
            <person name="Amillis S."/>
            <person name="Uchima C.A."/>
            <person name="Anderluh G."/>
            <person name="Asadollahi M."/>
            <person name="Askin M."/>
            <person name="Barry K."/>
            <person name="Battaglia E."/>
            <person name="Bayram O."/>
            <person name="Benocci T."/>
            <person name="Braus-Stromeyer S.A."/>
            <person name="Caldana C."/>
            <person name="Canovas D."/>
            <person name="Cerqueira G.C."/>
            <person name="Chen F."/>
            <person name="Chen W."/>
            <person name="Choi C."/>
            <person name="Clum A."/>
            <person name="Dos Santos R.A."/>
            <person name="Damasio A.R."/>
            <person name="Diallinas G."/>
            <person name="Emri T."/>
            <person name="Fekete E."/>
            <person name="Flipphi M."/>
            <person name="Freyberg S."/>
            <person name="Gallo A."/>
            <person name="Gournas C."/>
            <person name="Habgood R."/>
            <person name="Hainaut M."/>
            <person name="Harispe M.L."/>
            <person name="Henrissat B."/>
            <person name="Hilden K.S."/>
            <person name="Hope R."/>
            <person name="Hossain A."/>
            <person name="Karabika E."/>
            <person name="Karaffa L."/>
            <person name="Karanyi Z."/>
            <person name="Krasevec N."/>
            <person name="Kuo A."/>
            <person name="Kusch H."/>
            <person name="LaButti K."/>
            <person name="Lagendijk E.L."/>
            <person name="Lapidus A."/>
            <person name="Levasseur A."/>
            <person name="Lindquist E."/>
            <person name="Lipzen A."/>
            <person name="Logrieco A.F."/>
            <person name="MacCabe A."/>
            <person name="Maekelae M.R."/>
            <person name="Malavazi I."/>
            <person name="Melin P."/>
            <person name="Meyer V."/>
            <person name="Mielnichuk N."/>
            <person name="Miskei M."/>
            <person name="Molnar A.P."/>
            <person name="Mule G."/>
            <person name="Ngan C.Y."/>
            <person name="Orejas M."/>
            <person name="Orosz E."/>
            <person name="Ouedraogo J.P."/>
            <person name="Overkamp K.M."/>
            <person name="Park H.-S."/>
            <person name="Perrone G."/>
            <person name="Piumi F."/>
            <person name="Punt P.J."/>
            <person name="Ram A.F."/>
            <person name="Ramon A."/>
            <person name="Rauscher S."/>
            <person name="Record E."/>
            <person name="Riano-Pachon D.M."/>
            <person name="Robert V."/>
            <person name="Roehrig J."/>
            <person name="Ruller R."/>
            <person name="Salamov A."/>
            <person name="Salih N.S."/>
            <person name="Samson R.A."/>
            <person name="Sandor E."/>
            <person name="Sanguinetti M."/>
            <person name="Schuetze T."/>
            <person name="Sepcic K."/>
            <person name="Shelest E."/>
            <person name="Sherlock G."/>
            <person name="Sophianopoulou V."/>
            <person name="Squina F.M."/>
            <person name="Sun H."/>
            <person name="Susca A."/>
            <person name="Todd R.B."/>
            <person name="Tsang A."/>
            <person name="Unkles S.E."/>
            <person name="van de Wiele N."/>
            <person name="van Rossen-Uffink D."/>
            <person name="Oliveira J.V."/>
            <person name="Vesth T.C."/>
            <person name="Visser J."/>
            <person name="Yu J.-H."/>
            <person name="Zhou M."/>
            <person name="Andersen M.R."/>
            <person name="Archer D.B."/>
            <person name="Baker S.E."/>
            <person name="Benoit I."/>
            <person name="Brakhage A.A."/>
            <person name="Braus G.H."/>
            <person name="Fischer R."/>
            <person name="Frisvad J.C."/>
            <person name="Goldman G.H."/>
            <person name="Houbraken J."/>
            <person name="Oakley B."/>
            <person name="Pocsi I."/>
            <person name="Scazzocchio C."/>
            <person name="Seiboth B."/>
            <person name="vanKuyk P.A."/>
            <person name="Wortman J."/>
            <person name="Dyer P.S."/>
            <person name="Grigoriev I.V."/>
        </authorList>
    </citation>
    <scope>NUCLEOTIDE SEQUENCE [LARGE SCALE GENOMIC DNA]</scope>
    <source>
        <strain evidence="2">CBS 583.65</strain>
    </source>
</reference>
<dbReference type="RefSeq" id="XP_040670991.1">
    <property type="nucleotide sequence ID" value="XM_040817435.1"/>
</dbReference>
<dbReference type="VEuPathDB" id="FungiDB:ASPVEDRAFT_837099"/>
<evidence type="ECO:0000313" key="2">
    <source>
        <dbReference type="Proteomes" id="UP000184073"/>
    </source>
</evidence>
<accession>A0A1L9PUK3</accession>
<proteinExistence type="predicted"/>
<dbReference type="AlphaFoldDB" id="A0A1L9PUK3"/>
<dbReference type="OrthoDB" id="5275938at2759"/>
<dbReference type="GeneID" id="63732946"/>
<sequence>MAVQIDPDGDILVNCSGTVTFLVSKKALSLASPVLTWMVKPPVEGGLAIKNDTSTYPIVSLPHQDPEAFRVFGEVVHHKSTGLSDTPTPRCLRHIAYFIDEYNCTKAMAYSARVWLSQTLRGKTREELWDLLRLAYVVNLGAQFYDISRELLWISSGRFGCWEHASQDLEVVFDNLLGFLNPNYTSGTFEFANHLSHT</sequence>